<name>A0ABR9DT49_9MICO</name>
<protein>
    <submittedName>
        <fullName evidence="2">DUF4194 domain-containing protein</fullName>
    </submittedName>
</protein>
<feature type="compositionally biased region" description="Acidic residues" evidence="1">
    <location>
        <begin position="249"/>
        <end position="263"/>
    </location>
</feature>
<evidence type="ECO:0000313" key="3">
    <source>
        <dbReference type="Proteomes" id="UP000642107"/>
    </source>
</evidence>
<reference evidence="2 3" key="1">
    <citation type="submission" date="2020-09" db="EMBL/GenBank/DDBJ databases">
        <title>Flavimobilis rhizosphaerae sp. nov., isolated from rhizosphere soil of Spartina alterniflora.</title>
        <authorList>
            <person name="Hanqin C."/>
        </authorList>
    </citation>
    <scope>NUCLEOTIDE SEQUENCE [LARGE SCALE GENOMIC DNA]</scope>
    <source>
        <strain evidence="2 3">GY 10621</strain>
    </source>
</reference>
<feature type="compositionally biased region" description="Acidic residues" evidence="1">
    <location>
        <begin position="213"/>
        <end position="229"/>
    </location>
</feature>
<gene>
    <name evidence="2" type="ORF">IGS67_11505</name>
</gene>
<dbReference type="InterPro" id="IPR025449">
    <property type="entry name" value="JetB"/>
</dbReference>
<keyword evidence="3" id="KW-1185">Reference proteome</keyword>
<organism evidence="2 3">
    <name type="scientific">Flavimobilis rhizosphaerae</name>
    <dbReference type="NCBI Taxonomy" id="2775421"/>
    <lineage>
        <taxon>Bacteria</taxon>
        <taxon>Bacillati</taxon>
        <taxon>Actinomycetota</taxon>
        <taxon>Actinomycetes</taxon>
        <taxon>Micrococcales</taxon>
        <taxon>Jonesiaceae</taxon>
        <taxon>Flavimobilis</taxon>
    </lineage>
</organism>
<feature type="region of interest" description="Disordered" evidence="1">
    <location>
        <begin position="207"/>
        <end position="263"/>
    </location>
</feature>
<sequence length="263" mass="29399">MTTDEAFVDQVAMEEDTPVLFDGDTGQLPLVTRRALALLLRSRYVAAADHPAEWRAILSDQDVLESRLHDMFLQLVVDRDDEIAYKTQVRSDGLQIPVLLKEEPYRRVETLMMVFLRGAYRQQRNAGERAAYVDAEDLVEYALSFLAHGETNLAARRKEAENALTTLVRERVLVEESEGRFRVLPIIEVLLPVDRLQELTRWLREGGVASSAEETEDVVPDSPELDAPEPEGAAAPVDVPTLADAAREPDDDSADDDSEETPA</sequence>
<comment type="caution">
    <text evidence="2">The sequence shown here is derived from an EMBL/GenBank/DDBJ whole genome shotgun (WGS) entry which is preliminary data.</text>
</comment>
<accession>A0ABR9DT49</accession>
<dbReference type="RefSeq" id="WP_192281117.1">
    <property type="nucleotide sequence ID" value="NZ_JACZDF010000006.1"/>
</dbReference>
<dbReference type="Pfam" id="PF13835">
    <property type="entry name" value="DUF4194"/>
    <property type="match status" value="1"/>
</dbReference>
<dbReference type="EMBL" id="JACZDF010000006">
    <property type="protein sequence ID" value="MBD9700109.1"/>
    <property type="molecule type" value="Genomic_DNA"/>
</dbReference>
<evidence type="ECO:0000256" key="1">
    <source>
        <dbReference type="SAM" id="MobiDB-lite"/>
    </source>
</evidence>
<dbReference type="Proteomes" id="UP000642107">
    <property type="component" value="Unassembled WGS sequence"/>
</dbReference>
<proteinExistence type="predicted"/>
<evidence type="ECO:0000313" key="2">
    <source>
        <dbReference type="EMBL" id="MBD9700109.1"/>
    </source>
</evidence>